<dbReference type="Pfam" id="PF04002">
    <property type="entry name" value="RadC"/>
    <property type="match status" value="1"/>
</dbReference>
<keyword evidence="2" id="KW-0645">Protease</keyword>
<gene>
    <name evidence="8" type="primary">radC</name>
    <name evidence="8" type="ORF">QFF56_03695</name>
</gene>
<dbReference type="InterPro" id="IPR025657">
    <property type="entry name" value="RadC_JAB"/>
</dbReference>
<dbReference type="GO" id="GO:0006508">
    <property type="term" value="P:proteolysis"/>
    <property type="evidence" value="ECO:0007669"/>
    <property type="project" value="UniProtKB-KW"/>
</dbReference>
<dbReference type="PROSITE" id="PS01302">
    <property type="entry name" value="UPF0758"/>
    <property type="match status" value="1"/>
</dbReference>
<dbReference type="InterPro" id="IPR020891">
    <property type="entry name" value="UPF0758_CS"/>
</dbReference>
<evidence type="ECO:0000313" key="8">
    <source>
        <dbReference type="EMBL" id="WHQ80800.1"/>
    </source>
</evidence>
<evidence type="ECO:0000259" key="7">
    <source>
        <dbReference type="PROSITE" id="PS50249"/>
    </source>
</evidence>
<proteinExistence type="inferred from homology"/>
<keyword evidence="4" id="KW-0378">Hydrolase</keyword>
<keyword evidence="5" id="KW-0862">Zinc</keyword>
<dbReference type="InterPro" id="IPR001405">
    <property type="entry name" value="UPF0758"/>
</dbReference>
<evidence type="ECO:0000256" key="6">
    <source>
        <dbReference type="ARBA" id="ARBA00023049"/>
    </source>
</evidence>
<evidence type="ECO:0000313" key="9">
    <source>
        <dbReference type="Proteomes" id="UP001238155"/>
    </source>
</evidence>
<dbReference type="GO" id="GO:0046872">
    <property type="term" value="F:metal ion binding"/>
    <property type="evidence" value="ECO:0007669"/>
    <property type="project" value="UniProtKB-KW"/>
</dbReference>
<keyword evidence="3" id="KW-0479">Metal-binding</keyword>
<sequence>MLLCEFAKRYALKPPLELGQICSSKVIGEYMSAKLALRKQEVLWGVYLDTKNQILAQEEIFVGTLNEATVHPREILKLALKYSAARFIVVHNHPSGQVTPSPNDIALTRRLQACGELLGIALLDHIIVGEHTYLSMREEKILIR</sequence>
<keyword evidence="6" id="KW-0482">Metalloprotease</keyword>
<comment type="similarity">
    <text evidence="1">Belongs to the UPF0758 family.</text>
</comment>
<feature type="domain" description="MPN" evidence="7">
    <location>
        <begin position="20"/>
        <end position="142"/>
    </location>
</feature>
<dbReference type="NCBIfam" id="TIGR00608">
    <property type="entry name" value="radc"/>
    <property type="match status" value="1"/>
</dbReference>
<name>A0AAJ6FWX1_9LACO</name>
<evidence type="ECO:0000256" key="5">
    <source>
        <dbReference type="ARBA" id="ARBA00022833"/>
    </source>
</evidence>
<dbReference type="CDD" id="cd08071">
    <property type="entry name" value="MPN_DUF2466"/>
    <property type="match status" value="1"/>
</dbReference>
<dbReference type="RefSeq" id="WP_283534895.1">
    <property type="nucleotide sequence ID" value="NZ_CP123751.1"/>
</dbReference>
<dbReference type="PANTHER" id="PTHR30471">
    <property type="entry name" value="DNA REPAIR PROTEIN RADC"/>
    <property type="match status" value="1"/>
</dbReference>
<dbReference type="GO" id="GO:0008237">
    <property type="term" value="F:metallopeptidase activity"/>
    <property type="evidence" value="ECO:0007669"/>
    <property type="project" value="UniProtKB-KW"/>
</dbReference>
<dbReference type="Proteomes" id="UP001238155">
    <property type="component" value="Chromosome"/>
</dbReference>
<evidence type="ECO:0000256" key="3">
    <source>
        <dbReference type="ARBA" id="ARBA00022723"/>
    </source>
</evidence>
<dbReference type="PROSITE" id="PS50249">
    <property type="entry name" value="MPN"/>
    <property type="match status" value="1"/>
</dbReference>
<dbReference type="PANTHER" id="PTHR30471:SF3">
    <property type="entry name" value="UPF0758 PROTEIN YEES-RELATED"/>
    <property type="match status" value="1"/>
</dbReference>
<reference evidence="8" key="1">
    <citation type="submission" date="2023-04" db="EMBL/GenBank/DDBJ databases">
        <title>Four porcine-derived lactic acid bacteria strains analyses and their evaluation as potential probiotics based on genomics.</title>
        <authorList>
            <person name="Niu D."/>
        </authorList>
    </citation>
    <scope>NUCLEOTIDE SEQUENCE</scope>
    <source>
        <strain evidence="8">ZSB1</strain>
    </source>
</reference>
<organism evidence="8 9">
    <name type="scientific">Ligilactobacillus animalis</name>
    <dbReference type="NCBI Taxonomy" id="1605"/>
    <lineage>
        <taxon>Bacteria</taxon>
        <taxon>Bacillati</taxon>
        <taxon>Bacillota</taxon>
        <taxon>Bacilli</taxon>
        <taxon>Lactobacillales</taxon>
        <taxon>Lactobacillaceae</taxon>
        <taxon>Ligilactobacillus</taxon>
    </lineage>
</organism>
<dbReference type="EMBL" id="CP123751">
    <property type="protein sequence ID" value="WHQ80800.1"/>
    <property type="molecule type" value="Genomic_DNA"/>
</dbReference>
<accession>A0AAJ6FWX1</accession>
<dbReference type="InterPro" id="IPR037518">
    <property type="entry name" value="MPN"/>
</dbReference>
<evidence type="ECO:0000256" key="2">
    <source>
        <dbReference type="ARBA" id="ARBA00022670"/>
    </source>
</evidence>
<protein>
    <submittedName>
        <fullName evidence="8">DNA repair protein RadC</fullName>
    </submittedName>
</protein>
<dbReference type="Gene3D" id="3.40.140.10">
    <property type="entry name" value="Cytidine Deaminase, domain 2"/>
    <property type="match status" value="1"/>
</dbReference>
<dbReference type="SUPFAM" id="SSF102712">
    <property type="entry name" value="JAB1/MPN domain"/>
    <property type="match status" value="1"/>
</dbReference>
<evidence type="ECO:0000256" key="1">
    <source>
        <dbReference type="ARBA" id="ARBA00010243"/>
    </source>
</evidence>
<evidence type="ECO:0000256" key="4">
    <source>
        <dbReference type="ARBA" id="ARBA00022801"/>
    </source>
</evidence>
<dbReference type="AlphaFoldDB" id="A0AAJ6FWX1"/>